<evidence type="ECO:0000256" key="1">
    <source>
        <dbReference type="SAM" id="MobiDB-lite"/>
    </source>
</evidence>
<keyword evidence="3" id="KW-1185">Reference proteome</keyword>
<dbReference type="Proteomes" id="UP000254425">
    <property type="component" value="Chromosome"/>
</dbReference>
<gene>
    <name evidence="2" type="ORF">DVA86_20620</name>
</gene>
<dbReference type="KEGG" id="sarm:DVA86_20620"/>
<feature type="region of interest" description="Disordered" evidence="1">
    <location>
        <begin position="1"/>
        <end position="38"/>
    </location>
</feature>
<reference evidence="2 3" key="1">
    <citation type="submission" date="2018-07" db="EMBL/GenBank/DDBJ databases">
        <title>Draft genome of the type strain Streptomyces armeniacus ATCC 15676.</title>
        <authorList>
            <person name="Labana P."/>
            <person name="Gosse J.T."/>
            <person name="Boddy C.N."/>
        </authorList>
    </citation>
    <scope>NUCLEOTIDE SEQUENCE [LARGE SCALE GENOMIC DNA]</scope>
    <source>
        <strain evidence="2 3">ATCC 15676</strain>
    </source>
</reference>
<evidence type="ECO:0000313" key="2">
    <source>
        <dbReference type="EMBL" id="AXK34696.1"/>
    </source>
</evidence>
<dbReference type="EMBL" id="CP031320">
    <property type="protein sequence ID" value="AXK34696.1"/>
    <property type="molecule type" value="Genomic_DNA"/>
</dbReference>
<feature type="compositionally biased region" description="Basic and acidic residues" evidence="1">
    <location>
        <begin position="12"/>
        <end position="26"/>
    </location>
</feature>
<evidence type="ECO:0000313" key="3">
    <source>
        <dbReference type="Proteomes" id="UP000254425"/>
    </source>
</evidence>
<proteinExistence type="predicted"/>
<dbReference type="RefSeq" id="WP_208880318.1">
    <property type="nucleotide sequence ID" value="NZ_CP031320.1"/>
</dbReference>
<name>A0A345XST0_9ACTN</name>
<feature type="compositionally biased region" description="Polar residues" evidence="1">
    <location>
        <begin position="1"/>
        <end position="10"/>
    </location>
</feature>
<accession>A0A345XST0</accession>
<organism evidence="2 3">
    <name type="scientific">Streptomyces armeniacus</name>
    <dbReference type="NCBI Taxonomy" id="83291"/>
    <lineage>
        <taxon>Bacteria</taxon>
        <taxon>Bacillati</taxon>
        <taxon>Actinomycetota</taxon>
        <taxon>Actinomycetes</taxon>
        <taxon>Kitasatosporales</taxon>
        <taxon>Streptomycetaceae</taxon>
        <taxon>Streptomyces</taxon>
    </lineage>
</organism>
<sequence length="79" mass="8979">MTTYASSPASRSIDRWYSTDRSDSPVRRTRYATPGRHGESWERSCAIHTVVRPNSRGPWERRGTYSADPATQCTACIQE</sequence>
<protein>
    <submittedName>
        <fullName evidence="2">Uncharacterized protein</fullName>
    </submittedName>
</protein>
<dbReference type="AlphaFoldDB" id="A0A345XST0"/>